<dbReference type="Gene3D" id="3.40.50.300">
    <property type="entry name" value="P-loop containing nucleotide triphosphate hydrolases"/>
    <property type="match status" value="1"/>
</dbReference>
<proteinExistence type="predicted"/>
<dbReference type="PANTHER" id="PTHR43790">
    <property type="entry name" value="CARBOHYDRATE TRANSPORT ATP-BINDING PROTEIN MG119-RELATED"/>
    <property type="match status" value="1"/>
</dbReference>
<dbReference type="InterPro" id="IPR003593">
    <property type="entry name" value="AAA+_ATPase"/>
</dbReference>
<dbReference type="CDD" id="cd03216">
    <property type="entry name" value="ABC_Carb_Monos_I"/>
    <property type="match status" value="1"/>
</dbReference>
<keyword evidence="3" id="KW-0762">Sugar transport</keyword>
<reference evidence="9" key="1">
    <citation type="submission" date="2022-10" db="EMBL/GenBank/DDBJ databases">
        <title>Hoeflea sp. J2-29, isolated from marine algae.</title>
        <authorList>
            <person name="Kristyanto S."/>
            <person name="Kim J.M."/>
            <person name="Jeon C.O."/>
        </authorList>
    </citation>
    <scope>NUCLEOTIDE SEQUENCE</scope>
    <source>
        <strain evidence="9">J2-29</strain>
    </source>
</reference>
<keyword evidence="1" id="KW-0813">Transport</keyword>
<evidence type="ECO:0000313" key="10">
    <source>
        <dbReference type="Proteomes" id="UP001081283"/>
    </source>
</evidence>
<dbReference type="Proteomes" id="UP001081283">
    <property type="component" value="Unassembled WGS sequence"/>
</dbReference>
<keyword evidence="10" id="KW-1185">Reference proteome</keyword>
<evidence type="ECO:0000313" key="9">
    <source>
        <dbReference type="EMBL" id="MCY0096333.1"/>
    </source>
</evidence>
<dbReference type="RefSeq" id="WP_267614166.1">
    <property type="nucleotide sequence ID" value="NZ_JAOVZQ010000001.1"/>
</dbReference>
<comment type="caution">
    <text evidence="9">The sequence shown here is derived from an EMBL/GenBank/DDBJ whole genome shotgun (WGS) entry which is preliminary data.</text>
</comment>
<gene>
    <name evidence="9" type="ORF">OEG82_20295</name>
</gene>
<keyword evidence="7" id="KW-0472">Membrane</keyword>
<dbReference type="EMBL" id="JAOVZQ010000001">
    <property type="protein sequence ID" value="MCY0096333.1"/>
    <property type="molecule type" value="Genomic_DNA"/>
</dbReference>
<evidence type="ECO:0000256" key="5">
    <source>
        <dbReference type="ARBA" id="ARBA00022840"/>
    </source>
</evidence>
<sequence length="248" mass="26481">MIKVEALSKSYGETVALRDVSIDFKPGTVHCVLGENGSGKSTLVKILSGIVTPDSGSIRLDGQPLPLGRLRDLLDLGFATVFQEVLIAPDRSVADNIILGLDGPFRHRASKAERTALIESVLDTLGARQLPLDLEAGKLPLAAQQIVVIARALARNPKILILDEATAALDHGDREAVFAVMERMAAEGKLVIFISHRMEEVMRLSDDVSILRSGMHAGSFSRGSFTAADLLAKMAPPARGLVEKAAAQ</sequence>
<dbReference type="Pfam" id="PF00005">
    <property type="entry name" value="ABC_tran"/>
    <property type="match status" value="1"/>
</dbReference>
<dbReference type="SMART" id="SM00382">
    <property type="entry name" value="AAA"/>
    <property type="match status" value="1"/>
</dbReference>
<keyword evidence="4" id="KW-0547">Nucleotide-binding</keyword>
<dbReference type="SUPFAM" id="SSF52540">
    <property type="entry name" value="P-loop containing nucleoside triphosphate hydrolases"/>
    <property type="match status" value="1"/>
</dbReference>
<dbReference type="PANTHER" id="PTHR43790:SF3">
    <property type="entry name" value="D-ALLOSE IMPORT ATP-BINDING PROTEIN ALSA-RELATED"/>
    <property type="match status" value="1"/>
</dbReference>
<evidence type="ECO:0000256" key="7">
    <source>
        <dbReference type="ARBA" id="ARBA00023136"/>
    </source>
</evidence>
<dbReference type="InterPro" id="IPR003439">
    <property type="entry name" value="ABC_transporter-like_ATP-bd"/>
</dbReference>
<evidence type="ECO:0000256" key="4">
    <source>
        <dbReference type="ARBA" id="ARBA00022741"/>
    </source>
</evidence>
<name>A0ABT3YKG7_9HYPH</name>
<organism evidence="9 10">
    <name type="scientific">Hoeflea ulvae</name>
    <dbReference type="NCBI Taxonomy" id="2983764"/>
    <lineage>
        <taxon>Bacteria</taxon>
        <taxon>Pseudomonadati</taxon>
        <taxon>Pseudomonadota</taxon>
        <taxon>Alphaproteobacteria</taxon>
        <taxon>Hyphomicrobiales</taxon>
        <taxon>Rhizobiaceae</taxon>
        <taxon>Hoeflea</taxon>
    </lineage>
</organism>
<keyword evidence="6" id="KW-1278">Translocase</keyword>
<evidence type="ECO:0000259" key="8">
    <source>
        <dbReference type="PROSITE" id="PS50893"/>
    </source>
</evidence>
<evidence type="ECO:0000256" key="3">
    <source>
        <dbReference type="ARBA" id="ARBA00022597"/>
    </source>
</evidence>
<dbReference type="InterPro" id="IPR050107">
    <property type="entry name" value="ABC_carbohydrate_import_ATPase"/>
</dbReference>
<keyword evidence="5 9" id="KW-0067">ATP-binding</keyword>
<keyword evidence="2" id="KW-1003">Cell membrane</keyword>
<dbReference type="PROSITE" id="PS50893">
    <property type="entry name" value="ABC_TRANSPORTER_2"/>
    <property type="match status" value="1"/>
</dbReference>
<dbReference type="InterPro" id="IPR027417">
    <property type="entry name" value="P-loop_NTPase"/>
</dbReference>
<feature type="domain" description="ABC transporter" evidence="8">
    <location>
        <begin position="2"/>
        <end position="238"/>
    </location>
</feature>
<dbReference type="GO" id="GO:0005524">
    <property type="term" value="F:ATP binding"/>
    <property type="evidence" value="ECO:0007669"/>
    <property type="project" value="UniProtKB-KW"/>
</dbReference>
<evidence type="ECO:0000256" key="6">
    <source>
        <dbReference type="ARBA" id="ARBA00022967"/>
    </source>
</evidence>
<evidence type="ECO:0000256" key="1">
    <source>
        <dbReference type="ARBA" id="ARBA00022448"/>
    </source>
</evidence>
<evidence type="ECO:0000256" key="2">
    <source>
        <dbReference type="ARBA" id="ARBA00022475"/>
    </source>
</evidence>
<accession>A0ABT3YKG7</accession>
<protein>
    <submittedName>
        <fullName evidence="9">ATP-binding cassette domain-containing protein</fullName>
    </submittedName>
</protein>